<evidence type="ECO:0000256" key="2">
    <source>
        <dbReference type="RuleBase" id="RU003616"/>
    </source>
</evidence>
<dbReference type="KEGG" id="mlt:VC82_476"/>
<dbReference type="PROSITE" id="PS01031">
    <property type="entry name" value="SHSP"/>
    <property type="match status" value="1"/>
</dbReference>
<dbReference type="OrthoDB" id="9814487at2"/>
<dbReference type="InterPro" id="IPR031107">
    <property type="entry name" value="Small_HSP"/>
</dbReference>
<accession>A0A0D5YPB5</accession>
<name>A0A0D5YPB5_9FLAO</name>
<gene>
    <name evidence="4" type="ORF">VC82_476</name>
</gene>
<keyword evidence="5" id="KW-1185">Reference proteome</keyword>
<protein>
    <recommendedName>
        <fullName evidence="3">SHSP domain-containing protein</fullName>
    </recommendedName>
</protein>
<dbReference type="InterPro" id="IPR002068">
    <property type="entry name" value="A-crystallin/Hsp20_dom"/>
</dbReference>
<dbReference type="STRING" id="516051.VC82_476"/>
<organism evidence="4 5">
    <name type="scientific">Flagellimonas lutaonensis</name>
    <dbReference type="NCBI Taxonomy" id="516051"/>
    <lineage>
        <taxon>Bacteria</taxon>
        <taxon>Pseudomonadati</taxon>
        <taxon>Bacteroidota</taxon>
        <taxon>Flavobacteriia</taxon>
        <taxon>Flavobacteriales</taxon>
        <taxon>Flavobacteriaceae</taxon>
        <taxon>Flagellimonas</taxon>
    </lineage>
</organism>
<dbReference type="Gene3D" id="2.60.40.790">
    <property type="match status" value="1"/>
</dbReference>
<proteinExistence type="inferred from homology"/>
<dbReference type="Pfam" id="PF00011">
    <property type="entry name" value="HSP20"/>
    <property type="match status" value="1"/>
</dbReference>
<dbReference type="SUPFAM" id="SSF49764">
    <property type="entry name" value="HSP20-like chaperones"/>
    <property type="match status" value="1"/>
</dbReference>
<dbReference type="CDD" id="cd06464">
    <property type="entry name" value="ACD_sHsps-like"/>
    <property type="match status" value="1"/>
</dbReference>
<feature type="domain" description="SHSP" evidence="3">
    <location>
        <begin position="27"/>
        <end position="139"/>
    </location>
</feature>
<comment type="similarity">
    <text evidence="1 2">Belongs to the small heat shock protein (HSP20) family.</text>
</comment>
<dbReference type="PANTHER" id="PTHR11527">
    <property type="entry name" value="HEAT-SHOCK PROTEIN 20 FAMILY MEMBER"/>
    <property type="match status" value="1"/>
</dbReference>
<evidence type="ECO:0000259" key="3">
    <source>
        <dbReference type="PROSITE" id="PS01031"/>
    </source>
</evidence>
<evidence type="ECO:0000256" key="1">
    <source>
        <dbReference type="PROSITE-ProRule" id="PRU00285"/>
    </source>
</evidence>
<dbReference type="AlphaFoldDB" id="A0A0D5YPB5"/>
<evidence type="ECO:0000313" key="5">
    <source>
        <dbReference type="Proteomes" id="UP000032726"/>
    </source>
</evidence>
<dbReference type="InterPro" id="IPR008978">
    <property type="entry name" value="HSP20-like_chaperone"/>
</dbReference>
<dbReference type="Proteomes" id="UP000032726">
    <property type="component" value="Chromosome"/>
</dbReference>
<reference evidence="4 5" key="1">
    <citation type="submission" date="2015-03" db="EMBL/GenBank/DDBJ databases">
        <title>Complete genome sequence of Muricauda lutaonensis CC-HSB-11T, isolated from a coastal hot spring.</title>
        <authorList>
            <person name="Kim K.M."/>
        </authorList>
    </citation>
    <scope>NUCLEOTIDE SEQUENCE [LARGE SCALE GENOMIC DNA]</scope>
    <source>
        <strain evidence="4 5">CC-HSB-11</strain>
    </source>
</reference>
<evidence type="ECO:0000313" key="4">
    <source>
        <dbReference type="EMBL" id="AKA34155.1"/>
    </source>
</evidence>
<dbReference type="HOGENOM" id="CLU_046737_9_0_10"/>
<sequence>MSLLRSNFPAFSVFNDLFDGDVYRSNVARQNWVPAVNVVENDTDFEIQVAAPGMQKDQFDVSVENGVLTITGNVTEEEEQKEKKFTRKEFAAKSFTRLFTLPENIDDEGIAAKYQNGILLLTLKKKEKEEPKKKQISVS</sequence>
<dbReference type="EMBL" id="CP011071">
    <property type="protein sequence ID" value="AKA34155.1"/>
    <property type="molecule type" value="Genomic_DNA"/>
</dbReference>
<dbReference type="RefSeq" id="WP_045800958.1">
    <property type="nucleotide sequence ID" value="NZ_CP011071.1"/>
</dbReference>